<dbReference type="AlphaFoldDB" id="D7DIU4"/>
<protein>
    <submittedName>
        <fullName evidence="1">Uncharacterized protein</fullName>
    </submittedName>
</protein>
<dbReference type="Proteomes" id="UP000000383">
    <property type="component" value="Chromosome"/>
</dbReference>
<dbReference type="STRING" id="666681.M301_1599"/>
<sequence>MAETLHSTEKVSVAALISVILRRKISRTIDIKWLVENEVYAKNIIALSREQGLTDLNEYVDHFEMLMFGKLSTTPPAVENTSATKNESTAFKKTLTPSFEEEDEGASEVIDTHKYVGGIR</sequence>
<reference evidence="2" key="1">
    <citation type="submission" date="2010-05" db="EMBL/GenBank/DDBJ databases">
        <title>Complete sequence of Methylotenera sp. 301.</title>
        <authorList>
            <person name="Lucas S."/>
            <person name="Copeland A."/>
            <person name="Lapidus A."/>
            <person name="Cheng J.-F."/>
            <person name="Bruce D."/>
            <person name="Goodwin L."/>
            <person name="Pitluck S."/>
            <person name="Clum A."/>
            <person name="Land M."/>
            <person name="Hauser L."/>
            <person name="Kyrpides N."/>
            <person name="Ivanova N."/>
            <person name="Chistoservova L."/>
            <person name="Kalyuzhnaya M."/>
            <person name="Woyke T."/>
        </authorList>
    </citation>
    <scope>NUCLEOTIDE SEQUENCE [LARGE SCALE GENOMIC DNA]</scope>
    <source>
        <strain evidence="2">301</strain>
    </source>
</reference>
<dbReference type="KEGG" id="meh:M301_1599"/>
<name>D7DIU4_METV0</name>
<dbReference type="RefSeq" id="WP_013148291.1">
    <property type="nucleotide sequence ID" value="NC_014207.1"/>
</dbReference>
<evidence type="ECO:0000313" key="1">
    <source>
        <dbReference type="EMBL" id="ADI29979.1"/>
    </source>
</evidence>
<reference evidence="1 2" key="2">
    <citation type="journal article" date="2011" name="J. Bacteriol.">
        <title>Genomes of three methylotrophs from a single niche uncover genetic and metabolic divergence of Methylophilaceae.</title>
        <authorList>
            <person name="Lapidus A."/>
            <person name="Clum A."/>
            <person name="Labutti K."/>
            <person name="Kaluzhnaya M.G."/>
            <person name="Lim S."/>
            <person name="Beck D.A."/>
            <person name="Glavina Del Rio T."/>
            <person name="Nolan M."/>
            <person name="Mavromatis K."/>
            <person name="Huntemann M."/>
            <person name="Lucas S."/>
            <person name="Lidstrom M.E."/>
            <person name="Ivanova N."/>
            <person name="Chistoserdova L."/>
        </authorList>
    </citation>
    <scope>NUCLEOTIDE SEQUENCE [LARGE SCALE GENOMIC DNA]</scope>
    <source>
        <strain evidence="1 2">301</strain>
    </source>
</reference>
<organism evidence="1 2">
    <name type="scientific">Methylotenera versatilis (strain 301)</name>
    <dbReference type="NCBI Taxonomy" id="666681"/>
    <lineage>
        <taxon>Bacteria</taxon>
        <taxon>Pseudomonadati</taxon>
        <taxon>Pseudomonadota</taxon>
        <taxon>Betaproteobacteria</taxon>
        <taxon>Nitrosomonadales</taxon>
        <taxon>Methylophilaceae</taxon>
        <taxon>Methylotenera</taxon>
    </lineage>
</organism>
<dbReference type="EMBL" id="CP002056">
    <property type="protein sequence ID" value="ADI29979.1"/>
    <property type="molecule type" value="Genomic_DNA"/>
</dbReference>
<accession>D7DIU4</accession>
<keyword evidence="2" id="KW-1185">Reference proteome</keyword>
<gene>
    <name evidence="1" type="ordered locus">M301_1599</name>
</gene>
<proteinExistence type="predicted"/>
<dbReference type="OrthoDB" id="9181414at2"/>
<dbReference type="HOGENOM" id="CLU_2046979_0_0_4"/>
<evidence type="ECO:0000313" key="2">
    <source>
        <dbReference type="Proteomes" id="UP000000383"/>
    </source>
</evidence>